<dbReference type="CDD" id="cd07432">
    <property type="entry name" value="PHP_HisPPase"/>
    <property type="match status" value="1"/>
</dbReference>
<accession>F4LMY1</accession>
<sequence>MTILADFHIHSCLSPCGDLEMSPSVIARKLAEKGVALAALTDHNSALNCPAFAVSCRKFGVLPLFGMEVQTAEEIHVLALFSSCQTALDFGAELYETLPPVLNDPEKTGDQVYVDADENILGEVEKYLITSVSLSIDEIGARIHGLGGLCIPAHVDRPAFSLVSQFGYVPAAKDWDALEFVCPRNPVPTEAGMAPPSSLGLPVITSSDAHYPEHIARRAFTLDIGDLPLTGPDGAVSLDTVRAALKRLT</sequence>
<feature type="domain" description="Polymerase/histidinol phosphatase N-terminal" evidence="1">
    <location>
        <begin position="5"/>
        <end position="73"/>
    </location>
</feature>
<name>F4LMY1_TREBD</name>
<dbReference type="GO" id="GO:0035312">
    <property type="term" value="F:5'-3' DNA exonuclease activity"/>
    <property type="evidence" value="ECO:0007669"/>
    <property type="project" value="TreeGrafter"/>
</dbReference>
<keyword evidence="3" id="KW-1185">Reference proteome</keyword>
<dbReference type="OrthoDB" id="9791620at2"/>
<dbReference type="AlphaFoldDB" id="F4LMY1"/>
<dbReference type="PANTHER" id="PTHR42924:SF3">
    <property type="entry name" value="POLYMERASE_HISTIDINOL PHOSPHATASE N-TERMINAL DOMAIN-CONTAINING PROTEIN"/>
    <property type="match status" value="1"/>
</dbReference>
<dbReference type="InterPro" id="IPR052018">
    <property type="entry name" value="PHP_domain"/>
</dbReference>
<dbReference type="SUPFAM" id="SSF89550">
    <property type="entry name" value="PHP domain-like"/>
    <property type="match status" value="1"/>
</dbReference>
<dbReference type="RefSeq" id="WP_013757486.1">
    <property type="nucleotide sequence ID" value="NC_015500.1"/>
</dbReference>
<dbReference type="InterPro" id="IPR016195">
    <property type="entry name" value="Pol/histidinol_Pase-like"/>
</dbReference>
<dbReference type="SMART" id="SM00481">
    <property type="entry name" value="POLIIIAc"/>
    <property type="match status" value="1"/>
</dbReference>
<evidence type="ECO:0000313" key="3">
    <source>
        <dbReference type="Proteomes" id="UP000006546"/>
    </source>
</evidence>
<evidence type="ECO:0000313" key="2">
    <source>
        <dbReference type="EMBL" id="AEE15767.1"/>
    </source>
</evidence>
<dbReference type="InterPro" id="IPR004013">
    <property type="entry name" value="PHP_dom"/>
</dbReference>
<dbReference type="KEGG" id="tbe:Trebr_0320"/>
<dbReference type="GO" id="GO:0004534">
    <property type="term" value="F:5'-3' RNA exonuclease activity"/>
    <property type="evidence" value="ECO:0007669"/>
    <property type="project" value="TreeGrafter"/>
</dbReference>
<dbReference type="PANTHER" id="PTHR42924">
    <property type="entry name" value="EXONUCLEASE"/>
    <property type="match status" value="1"/>
</dbReference>
<reference evidence="3" key="1">
    <citation type="submission" date="2011-04" db="EMBL/GenBank/DDBJ databases">
        <title>The complete genome of Treponema brennaborense DSM 12168.</title>
        <authorList>
            <person name="Lucas S."/>
            <person name="Han J."/>
            <person name="Lapidus A."/>
            <person name="Bruce D."/>
            <person name="Goodwin L."/>
            <person name="Pitluck S."/>
            <person name="Peters L."/>
            <person name="Kyrpides N."/>
            <person name="Mavromatis K."/>
            <person name="Ivanova N."/>
            <person name="Mikhailova N."/>
            <person name="Pagani I."/>
            <person name="Teshima H."/>
            <person name="Detter J.C."/>
            <person name="Tapia R."/>
            <person name="Han C."/>
            <person name="Land M."/>
            <person name="Hauser L."/>
            <person name="Markowitz V."/>
            <person name="Cheng J.-F."/>
            <person name="Hugenholtz P."/>
            <person name="Woyke T."/>
            <person name="Wu D."/>
            <person name="Gronow S."/>
            <person name="Wellnitz S."/>
            <person name="Brambilla E."/>
            <person name="Klenk H.-P."/>
            <person name="Eisen J.A."/>
        </authorList>
    </citation>
    <scope>NUCLEOTIDE SEQUENCE [LARGE SCALE GENOMIC DNA]</scope>
    <source>
        <strain evidence="3">DSM 12168 / CIP 105900 / DD5/3</strain>
    </source>
</reference>
<evidence type="ECO:0000259" key="1">
    <source>
        <dbReference type="SMART" id="SM00481"/>
    </source>
</evidence>
<dbReference type="Pfam" id="PF02811">
    <property type="entry name" value="PHP"/>
    <property type="match status" value="1"/>
</dbReference>
<organism evidence="2 3">
    <name type="scientific">Treponema brennaborense (strain DSM 12168 / CIP 105900 / DD5/3)</name>
    <dbReference type="NCBI Taxonomy" id="906968"/>
    <lineage>
        <taxon>Bacteria</taxon>
        <taxon>Pseudomonadati</taxon>
        <taxon>Spirochaetota</taxon>
        <taxon>Spirochaetia</taxon>
        <taxon>Spirochaetales</taxon>
        <taxon>Treponemataceae</taxon>
        <taxon>Treponema</taxon>
    </lineage>
</organism>
<dbReference type="eggNOG" id="COG0613">
    <property type="taxonomic scope" value="Bacteria"/>
</dbReference>
<protein>
    <submittedName>
        <fullName evidence="2">PHP domain protein</fullName>
    </submittedName>
</protein>
<proteinExistence type="predicted"/>
<dbReference type="STRING" id="906968.Trebr_0320"/>
<dbReference type="Proteomes" id="UP000006546">
    <property type="component" value="Chromosome"/>
</dbReference>
<dbReference type="InterPro" id="IPR003141">
    <property type="entry name" value="Pol/His_phosphatase_N"/>
</dbReference>
<gene>
    <name evidence="2" type="ordered locus">Trebr_0320</name>
</gene>
<dbReference type="EMBL" id="CP002696">
    <property type="protein sequence ID" value="AEE15767.1"/>
    <property type="molecule type" value="Genomic_DNA"/>
</dbReference>
<dbReference type="Gene3D" id="3.20.20.140">
    <property type="entry name" value="Metal-dependent hydrolases"/>
    <property type="match status" value="1"/>
</dbReference>
<dbReference type="HOGENOM" id="CLU_097071_0_0_12"/>